<name>W9EA92_9THEO</name>
<evidence type="ECO:0008006" key="3">
    <source>
        <dbReference type="Google" id="ProtNLM"/>
    </source>
</evidence>
<dbReference type="InterPro" id="IPR009057">
    <property type="entry name" value="Homeodomain-like_sf"/>
</dbReference>
<gene>
    <name evidence="1" type="ORF">V518_1794</name>
</gene>
<evidence type="ECO:0000313" key="1">
    <source>
        <dbReference type="EMBL" id="ETO38051.1"/>
    </source>
</evidence>
<keyword evidence="2" id="KW-1185">Reference proteome</keyword>
<accession>W9EA92</accession>
<comment type="caution">
    <text evidence="1">The sequence shown here is derived from an EMBL/GenBank/DDBJ whole genome shotgun (WGS) entry which is preliminary data.</text>
</comment>
<dbReference type="AlphaFoldDB" id="W9EA92"/>
<sequence>MIIDVNLYQKIREMYTVHQMSQRAIARELKISRNTVRKYCKGDNVPWERKEYSREPDVLTPDVMDFIRQCIKEDETEGIKKQQHTARRIYHRLVEEKGFKGGESTVRLAV</sequence>
<organism evidence="1 2">
    <name type="scientific">Thermoanaerobacterium aotearoense SCUT27</name>
    <dbReference type="NCBI Taxonomy" id="1421016"/>
    <lineage>
        <taxon>Bacteria</taxon>
        <taxon>Bacillati</taxon>
        <taxon>Bacillota</taxon>
        <taxon>Clostridia</taxon>
        <taxon>Thermoanaerobacterales</taxon>
        <taxon>Thermoanaerobacteraceae</taxon>
        <taxon>Thermoanaerobacterium</taxon>
    </lineage>
</organism>
<dbReference type="CDD" id="cd00093">
    <property type="entry name" value="HTH_XRE"/>
    <property type="match status" value="1"/>
</dbReference>
<dbReference type="RefSeq" id="WP_233432520.1">
    <property type="nucleotide sequence ID" value="NZ_AYSN01000048.1"/>
</dbReference>
<dbReference type="Proteomes" id="UP000019481">
    <property type="component" value="Unassembled WGS sequence"/>
</dbReference>
<dbReference type="InterPro" id="IPR001387">
    <property type="entry name" value="Cro/C1-type_HTH"/>
</dbReference>
<evidence type="ECO:0000313" key="2">
    <source>
        <dbReference type="Proteomes" id="UP000019481"/>
    </source>
</evidence>
<protein>
    <recommendedName>
        <fullName evidence="3">Transposase</fullName>
    </recommendedName>
</protein>
<proteinExistence type="predicted"/>
<reference evidence="1 2" key="1">
    <citation type="journal article" date="2014" name="Genome Announc.">
        <title>Draft Genome Sequence of an Anaerobic, Thermophilic Bacterium, Thermoanaerobacterium aotearoense SCUT27, Isolated from a Hot Spring in China.</title>
        <authorList>
            <person name="Ai H."/>
            <person name="Zhang J."/>
            <person name="Yang M."/>
            <person name="Yu P."/>
            <person name="Li S."/>
            <person name="Zhu M."/>
            <person name="Dong H."/>
            <person name="Wang S."/>
            <person name="Wang J."/>
        </authorList>
    </citation>
    <scope>NUCLEOTIDE SEQUENCE [LARGE SCALE GENOMIC DNA]</scope>
    <source>
        <strain evidence="1 2">SCUT27</strain>
    </source>
</reference>
<dbReference type="PATRIC" id="fig|1421016.3.peg.1836"/>
<dbReference type="SUPFAM" id="SSF46689">
    <property type="entry name" value="Homeodomain-like"/>
    <property type="match status" value="1"/>
</dbReference>
<dbReference type="Gene3D" id="1.10.10.60">
    <property type="entry name" value="Homeodomain-like"/>
    <property type="match status" value="1"/>
</dbReference>
<dbReference type="EMBL" id="AYSN01000048">
    <property type="protein sequence ID" value="ETO38051.1"/>
    <property type="molecule type" value="Genomic_DNA"/>
</dbReference>